<comment type="function">
    <text evidence="7">May be involved in multidrug export. Transmembrane domains (TMD) form a pore in the cell membrane and the ATP-binding domain (NBD) is responsible for energy generation.</text>
</comment>
<dbReference type="PANTHER" id="PTHR24221:SF653">
    <property type="entry name" value="TRANSPORT ATP-BINDING PROTEIN CYDC"/>
    <property type="match status" value="1"/>
</dbReference>
<evidence type="ECO:0000256" key="6">
    <source>
        <dbReference type="ARBA" id="ARBA00023136"/>
    </source>
</evidence>
<dbReference type="InterPro" id="IPR003593">
    <property type="entry name" value="AAA+_ATPase"/>
</dbReference>
<keyword evidence="3" id="KW-0547">Nucleotide-binding</keyword>
<dbReference type="OrthoDB" id="9770415at2"/>
<dbReference type="CDD" id="cd03228">
    <property type="entry name" value="ABCC_MRP_Like"/>
    <property type="match status" value="1"/>
</dbReference>
<dbReference type="GO" id="GO:0016887">
    <property type="term" value="F:ATP hydrolysis activity"/>
    <property type="evidence" value="ECO:0007669"/>
    <property type="project" value="InterPro"/>
</dbReference>
<comment type="subcellular location">
    <subcellularLocation>
        <location evidence="1">Cell membrane</location>
        <topology evidence="1">Multi-pass membrane protein</topology>
    </subcellularLocation>
</comment>
<dbReference type="GO" id="GO:0034040">
    <property type="term" value="F:ATPase-coupled lipid transmembrane transporter activity"/>
    <property type="evidence" value="ECO:0007669"/>
    <property type="project" value="TreeGrafter"/>
</dbReference>
<dbReference type="InterPro" id="IPR003439">
    <property type="entry name" value="ABC_transporter-like_ATP-bd"/>
</dbReference>
<dbReference type="RefSeq" id="WP_002485888.1">
    <property type="nucleotide sequence ID" value="NC_004461.1"/>
</dbReference>
<proteinExistence type="predicted"/>
<feature type="transmembrane region" description="Helical" evidence="8">
    <location>
        <begin position="124"/>
        <end position="148"/>
    </location>
</feature>
<reference evidence="11 12" key="1">
    <citation type="journal article" date="2003" name="Mol. Microbiol.">
        <title>Genome-based analysis of virulence genes in a non-biofilm-forming Staphylococcus epidermidis strain (ATCC 12228).</title>
        <authorList>
            <person name="Zhang Y.Q."/>
            <person name="Ren S.X."/>
            <person name="Li H.L."/>
            <person name="Wang Y.X."/>
            <person name="Fu G."/>
            <person name="Yang J."/>
            <person name="Qin Z.Q."/>
            <person name="Miao Y.G."/>
            <person name="Wang W.Y."/>
            <person name="Chen R.S."/>
            <person name="Shen Y."/>
            <person name="Chen Z."/>
            <person name="Yuan Z.H."/>
            <person name="Zhao G.P."/>
            <person name="Qu D."/>
            <person name="Danchin A."/>
            <person name="Wen Y.M."/>
        </authorList>
    </citation>
    <scope>NUCLEOTIDE SEQUENCE [LARGE SCALE GENOMIC DNA]</scope>
    <source>
        <strain evidence="12">ATCC 12228 / FDA PCI 1200</strain>
    </source>
</reference>
<evidence type="ECO:0000313" key="11">
    <source>
        <dbReference type="EMBL" id="AAO04053.1"/>
    </source>
</evidence>
<evidence type="ECO:0000259" key="10">
    <source>
        <dbReference type="PROSITE" id="PS50929"/>
    </source>
</evidence>
<protein>
    <submittedName>
        <fullName evidence="11">ABC transporter</fullName>
    </submittedName>
</protein>
<evidence type="ECO:0000256" key="5">
    <source>
        <dbReference type="ARBA" id="ARBA00022989"/>
    </source>
</evidence>
<feature type="transmembrane region" description="Helical" evidence="8">
    <location>
        <begin position="264"/>
        <end position="282"/>
    </location>
</feature>
<sequence length="564" mass="64801">MKSHIHFSIDRDLICAIMVGVLGGIVTLAMFFLSGYMITQSALGAPLYALMILVVSVKLFGFLRAITRYIERLLSHKTTFTMLRNVRVQFLKMLYPVVPDIYRRFNSSDLITKMISRVEALQNIYLRVYYPPIVIGLTAIVSVMTMLFLSPLHALVITLSMLLTLWIVPWLSAKKARKLKQQVTQTQKTFLKRYYDYKEGHEELKRFNRSDDFKNTVSQSLRQFDDMQLKERRFLSIYDYLLNLIAMFSIFMCLMLGAQQIHDGQLNAIYITSIILMILTLFEQAVPMSNVAYYKADTDLALEEIHEVIVPKYKIPSEHTNLKRSQNLLLEIKNVTFKYEHQHHSTLKQINLTIEYGDKVAIIGPSGSGKSTLLHVLLGLYQIEEGEVRLNGKDMNSINDNDKYQTFNAMLQSQYIFDGSIRDNLFSEQSDDNLKKVLEDVGLEYLNLDSIVTLDGHNLSGGEAQRLSLARLLLRPSAGFWILDEPTTALDINNTQKIINLIESLSQTLIIATHDLEILPRFNKIIVMNDGEIIENGSYQELMQHDGYLKKVIEMNGNEMKFFN</sequence>
<dbReference type="GO" id="GO:0005886">
    <property type="term" value="C:plasma membrane"/>
    <property type="evidence" value="ECO:0007669"/>
    <property type="project" value="UniProtKB-SubCell"/>
</dbReference>
<evidence type="ECO:0000256" key="1">
    <source>
        <dbReference type="ARBA" id="ARBA00004651"/>
    </source>
</evidence>
<gene>
    <name evidence="11" type="ordered locus">SE_0456</name>
</gene>
<dbReference type="NCBIfam" id="TIGR02868">
    <property type="entry name" value="CydC"/>
    <property type="match status" value="1"/>
</dbReference>
<feature type="transmembrane region" description="Helical" evidence="8">
    <location>
        <begin position="12"/>
        <end position="33"/>
    </location>
</feature>
<evidence type="ECO:0000313" key="12">
    <source>
        <dbReference type="Proteomes" id="UP000001411"/>
    </source>
</evidence>
<evidence type="ECO:0000256" key="3">
    <source>
        <dbReference type="ARBA" id="ARBA00022741"/>
    </source>
</evidence>
<keyword evidence="4" id="KW-0067">ATP-binding</keyword>
<dbReference type="InterPro" id="IPR036640">
    <property type="entry name" value="ABC1_TM_sf"/>
</dbReference>
<dbReference type="GO" id="GO:0140359">
    <property type="term" value="F:ABC-type transporter activity"/>
    <property type="evidence" value="ECO:0007669"/>
    <property type="project" value="InterPro"/>
</dbReference>
<keyword evidence="2 8" id="KW-0812">Transmembrane</keyword>
<dbReference type="InterPro" id="IPR039421">
    <property type="entry name" value="Type_1_exporter"/>
</dbReference>
<organism evidence="11 12">
    <name type="scientific">Staphylococcus epidermidis (strain ATCC 12228 / FDA PCI 1200)</name>
    <dbReference type="NCBI Taxonomy" id="176280"/>
    <lineage>
        <taxon>Bacteria</taxon>
        <taxon>Bacillati</taxon>
        <taxon>Bacillota</taxon>
        <taxon>Bacilli</taxon>
        <taxon>Bacillales</taxon>
        <taxon>Staphylococcaceae</taxon>
        <taxon>Staphylococcus</taxon>
    </lineage>
</organism>
<dbReference type="SMART" id="SM00382">
    <property type="entry name" value="AAA"/>
    <property type="match status" value="1"/>
</dbReference>
<dbReference type="Pfam" id="PF00005">
    <property type="entry name" value="ABC_tran"/>
    <property type="match status" value="1"/>
</dbReference>
<dbReference type="PATRIC" id="fig|176280.10.peg.430"/>
<dbReference type="GO" id="GO:0034775">
    <property type="term" value="P:glutathione transmembrane transport"/>
    <property type="evidence" value="ECO:0007669"/>
    <property type="project" value="InterPro"/>
</dbReference>
<evidence type="ECO:0000259" key="9">
    <source>
        <dbReference type="PROSITE" id="PS50893"/>
    </source>
</evidence>
<feature type="transmembrane region" description="Helical" evidence="8">
    <location>
        <begin position="45"/>
        <end position="67"/>
    </location>
</feature>
<dbReference type="InterPro" id="IPR017871">
    <property type="entry name" value="ABC_transporter-like_CS"/>
</dbReference>
<dbReference type="SUPFAM" id="SSF52540">
    <property type="entry name" value="P-loop containing nucleoside triphosphate hydrolases"/>
    <property type="match status" value="1"/>
</dbReference>
<dbReference type="InterPro" id="IPR011527">
    <property type="entry name" value="ABC1_TM_dom"/>
</dbReference>
<dbReference type="Proteomes" id="UP000001411">
    <property type="component" value="Chromosome"/>
</dbReference>
<feature type="domain" description="ABC transporter" evidence="9">
    <location>
        <begin position="330"/>
        <end position="555"/>
    </location>
</feature>
<dbReference type="GO" id="GO:0005524">
    <property type="term" value="F:ATP binding"/>
    <property type="evidence" value="ECO:0007669"/>
    <property type="project" value="UniProtKB-KW"/>
</dbReference>
<dbReference type="HOGENOM" id="CLU_000604_84_9_9"/>
<evidence type="ECO:0000256" key="8">
    <source>
        <dbReference type="SAM" id="Phobius"/>
    </source>
</evidence>
<evidence type="ECO:0000256" key="2">
    <source>
        <dbReference type="ARBA" id="ARBA00022692"/>
    </source>
</evidence>
<dbReference type="PANTHER" id="PTHR24221">
    <property type="entry name" value="ATP-BINDING CASSETTE SUB-FAMILY B"/>
    <property type="match status" value="1"/>
</dbReference>
<dbReference type="eggNOG" id="COG4987">
    <property type="taxonomic scope" value="Bacteria"/>
</dbReference>
<keyword evidence="5 8" id="KW-1133">Transmembrane helix</keyword>
<dbReference type="InterPro" id="IPR014223">
    <property type="entry name" value="ABC_CydC/D"/>
</dbReference>
<dbReference type="KEGG" id="sep:SE_0456"/>
<accession>A0A0H2VF87</accession>
<name>A0A0H2VF87_STAES</name>
<dbReference type="SUPFAM" id="SSF90123">
    <property type="entry name" value="ABC transporter transmembrane region"/>
    <property type="match status" value="1"/>
</dbReference>
<feature type="transmembrane region" description="Helical" evidence="8">
    <location>
        <begin position="237"/>
        <end position="258"/>
    </location>
</feature>
<feature type="transmembrane region" description="Helical" evidence="8">
    <location>
        <begin position="154"/>
        <end position="173"/>
    </location>
</feature>
<keyword evidence="6 8" id="KW-0472">Membrane</keyword>
<dbReference type="PROSITE" id="PS50893">
    <property type="entry name" value="ABC_TRANSPORTER_2"/>
    <property type="match status" value="1"/>
</dbReference>
<feature type="domain" description="ABC transmembrane type-1" evidence="10">
    <location>
        <begin position="16"/>
        <end position="283"/>
    </location>
</feature>
<dbReference type="Pfam" id="PF00664">
    <property type="entry name" value="ABC_membrane"/>
    <property type="match status" value="1"/>
</dbReference>
<dbReference type="GO" id="GO:0045454">
    <property type="term" value="P:cell redox homeostasis"/>
    <property type="evidence" value="ECO:0007669"/>
    <property type="project" value="InterPro"/>
</dbReference>
<evidence type="ECO:0000256" key="7">
    <source>
        <dbReference type="ARBA" id="ARBA00025074"/>
    </source>
</evidence>
<evidence type="ECO:0000256" key="4">
    <source>
        <dbReference type="ARBA" id="ARBA00022840"/>
    </source>
</evidence>
<dbReference type="AlphaFoldDB" id="A0A0H2VF87"/>
<dbReference type="PROSITE" id="PS50929">
    <property type="entry name" value="ABC_TM1F"/>
    <property type="match status" value="1"/>
</dbReference>
<dbReference type="Gene3D" id="3.40.50.300">
    <property type="entry name" value="P-loop containing nucleotide triphosphate hydrolases"/>
    <property type="match status" value="1"/>
</dbReference>
<dbReference type="Gene3D" id="1.20.1560.10">
    <property type="entry name" value="ABC transporter type 1, transmembrane domain"/>
    <property type="match status" value="1"/>
</dbReference>
<dbReference type="PROSITE" id="PS00211">
    <property type="entry name" value="ABC_TRANSPORTER_1"/>
    <property type="match status" value="1"/>
</dbReference>
<dbReference type="EMBL" id="AE015929">
    <property type="protein sequence ID" value="AAO04053.1"/>
    <property type="molecule type" value="Genomic_DNA"/>
</dbReference>
<dbReference type="InterPro" id="IPR027417">
    <property type="entry name" value="P-loop_NTPase"/>
</dbReference>